<dbReference type="EMBL" id="JAPWDS010000002">
    <property type="protein sequence ID" value="KAJ5515077.1"/>
    <property type="molecule type" value="Genomic_DNA"/>
</dbReference>
<comment type="caution">
    <text evidence="1">The sequence shown here is derived from an EMBL/GenBank/DDBJ whole genome shotgun (WGS) entry which is preliminary data.</text>
</comment>
<evidence type="ECO:0000313" key="1">
    <source>
        <dbReference type="EMBL" id="KAJ5515077.1"/>
    </source>
</evidence>
<proteinExistence type="predicted"/>
<accession>A0A9W9Y380</accession>
<reference evidence="1" key="1">
    <citation type="submission" date="2022-12" db="EMBL/GenBank/DDBJ databases">
        <authorList>
            <person name="Petersen C."/>
        </authorList>
    </citation>
    <scope>NUCLEOTIDE SEQUENCE</scope>
    <source>
        <strain evidence="1">IBT 29495</strain>
    </source>
</reference>
<gene>
    <name evidence="1" type="ORF">N7463_004629</name>
</gene>
<protein>
    <submittedName>
        <fullName evidence="1">Uncharacterized protein</fullName>
    </submittedName>
</protein>
<reference evidence="1" key="2">
    <citation type="journal article" date="2023" name="IMA Fungus">
        <title>Comparative genomic study of the Penicillium genus elucidates a diverse pangenome and 15 lateral gene transfer events.</title>
        <authorList>
            <person name="Petersen C."/>
            <person name="Sorensen T."/>
            <person name="Nielsen M.R."/>
            <person name="Sondergaard T.E."/>
            <person name="Sorensen J.L."/>
            <person name="Fitzpatrick D.A."/>
            <person name="Frisvad J.C."/>
            <person name="Nielsen K.L."/>
        </authorList>
    </citation>
    <scope>NUCLEOTIDE SEQUENCE</scope>
    <source>
        <strain evidence="1">IBT 29495</strain>
    </source>
</reference>
<organism evidence="1 2">
    <name type="scientific">Penicillium fimorum</name>
    <dbReference type="NCBI Taxonomy" id="1882269"/>
    <lineage>
        <taxon>Eukaryota</taxon>
        <taxon>Fungi</taxon>
        <taxon>Dikarya</taxon>
        <taxon>Ascomycota</taxon>
        <taxon>Pezizomycotina</taxon>
        <taxon>Eurotiomycetes</taxon>
        <taxon>Eurotiomycetidae</taxon>
        <taxon>Eurotiales</taxon>
        <taxon>Aspergillaceae</taxon>
        <taxon>Penicillium</taxon>
    </lineage>
</organism>
<sequence>MLIWSCVALRHIEQRARSNASITLKHIGYIQGTALPRRETTGETGGGMIFSPETSPTFLRLGLPSLAPRAEQGCAEFHVDWDLPRRG</sequence>
<dbReference type="OrthoDB" id="10377391at2759"/>
<keyword evidence="2" id="KW-1185">Reference proteome</keyword>
<dbReference type="AlphaFoldDB" id="A0A9W9Y380"/>
<evidence type="ECO:0000313" key="2">
    <source>
        <dbReference type="Proteomes" id="UP001149954"/>
    </source>
</evidence>
<dbReference type="Proteomes" id="UP001149954">
    <property type="component" value="Unassembled WGS sequence"/>
</dbReference>
<name>A0A9W9Y380_9EURO</name>